<dbReference type="KEGG" id="ipo:Ilyop_0156"/>
<dbReference type="Proteomes" id="UP000006875">
    <property type="component" value="Chromosome"/>
</dbReference>
<protein>
    <submittedName>
        <fullName evidence="2">Uncharacterized protein</fullName>
    </submittedName>
</protein>
<organism evidence="2 3">
    <name type="scientific">Ilyobacter polytropus (strain ATCC 51220 / DSM 2926 / LMG 16218 / CuHBu1)</name>
    <dbReference type="NCBI Taxonomy" id="572544"/>
    <lineage>
        <taxon>Bacteria</taxon>
        <taxon>Fusobacteriati</taxon>
        <taxon>Fusobacteriota</taxon>
        <taxon>Fusobacteriia</taxon>
        <taxon>Fusobacteriales</taxon>
        <taxon>Fusobacteriaceae</taxon>
        <taxon>Ilyobacter</taxon>
    </lineage>
</organism>
<evidence type="ECO:0000313" key="3">
    <source>
        <dbReference type="Proteomes" id="UP000006875"/>
    </source>
</evidence>
<keyword evidence="1" id="KW-0812">Transmembrane</keyword>
<dbReference type="EMBL" id="CP002281">
    <property type="protein sequence ID" value="ADO81945.1"/>
    <property type="molecule type" value="Genomic_DNA"/>
</dbReference>
<dbReference type="STRING" id="572544.Ilyop_0156"/>
<reference evidence="2 3" key="1">
    <citation type="journal article" date="2010" name="Stand. Genomic Sci.">
        <title>Complete genome sequence of Ilyobacter polytropus type strain (CuHbu1).</title>
        <authorList>
            <person name="Sikorski J."/>
            <person name="Chertkov O."/>
            <person name="Lapidus A."/>
            <person name="Nolan M."/>
            <person name="Lucas S."/>
            <person name="Del Rio T.G."/>
            <person name="Tice H."/>
            <person name="Cheng J.F."/>
            <person name="Tapia R."/>
            <person name="Han C."/>
            <person name="Goodwin L."/>
            <person name="Pitluck S."/>
            <person name="Liolios K."/>
            <person name="Ivanova N."/>
            <person name="Mavromatis K."/>
            <person name="Mikhailova N."/>
            <person name="Pati A."/>
            <person name="Chen A."/>
            <person name="Palaniappan K."/>
            <person name="Land M."/>
            <person name="Hauser L."/>
            <person name="Chang Y.J."/>
            <person name="Jeffries C.D."/>
            <person name="Brambilla E."/>
            <person name="Yasawong M."/>
            <person name="Rohde M."/>
            <person name="Pukall R."/>
            <person name="Spring S."/>
            <person name="Goker M."/>
            <person name="Woyke T."/>
            <person name="Bristow J."/>
            <person name="Eisen J.A."/>
            <person name="Markowitz V."/>
            <person name="Hugenholtz P."/>
            <person name="Kyrpides N.C."/>
            <person name="Klenk H.P."/>
        </authorList>
    </citation>
    <scope>NUCLEOTIDE SEQUENCE [LARGE SCALE GENOMIC DNA]</scope>
    <source>
        <strain evidence="3">ATCC 51220 / DSM 2926 / LMG 16218 / CuHBu1</strain>
    </source>
</reference>
<accession>E3H749</accession>
<dbReference type="RefSeq" id="WP_013386616.1">
    <property type="nucleotide sequence ID" value="NC_014632.1"/>
</dbReference>
<feature type="transmembrane region" description="Helical" evidence="1">
    <location>
        <begin position="12"/>
        <end position="34"/>
    </location>
</feature>
<proteinExistence type="predicted"/>
<evidence type="ECO:0000256" key="1">
    <source>
        <dbReference type="SAM" id="Phobius"/>
    </source>
</evidence>
<gene>
    <name evidence="2" type="ordered locus">Ilyop_0156</name>
</gene>
<dbReference type="AlphaFoldDB" id="E3H749"/>
<sequence>MRKKLGTSYTEVLIAISIFLVGVIPLLASLNLSFEATIYNRNFTKALEYNRQLMEEISSYLPTEVSGYDNLGTIYDEIEDICGERSESKSETKGIYTMPDWDDSDFDFAESKLVDDSIYRTVEVGSFTEGTDESFDVTVTSYLTRNNEYLAKSILKINLVDETKTSE</sequence>
<evidence type="ECO:0000313" key="2">
    <source>
        <dbReference type="EMBL" id="ADO81945.1"/>
    </source>
</evidence>
<keyword evidence="1" id="KW-0472">Membrane</keyword>
<dbReference type="HOGENOM" id="CLU_1592352_0_0_0"/>
<dbReference type="eggNOG" id="COG4967">
    <property type="taxonomic scope" value="Bacteria"/>
</dbReference>
<name>E3H749_ILYPC</name>
<keyword evidence="1" id="KW-1133">Transmembrane helix</keyword>
<keyword evidence="3" id="KW-1185">Reference proteome</keyword>